<dbReference type="PROSITE" id="PS50088">
    <property type="entry name" value="ANK_REPEAT"/>
    <property type="match status" value="1"/>
</dbReference>
<feature type="binding site" evidence="8">
    <location>
        <position position="299"/>
    </location>
    <ligand>
        <name>substrate</name>
    </ligand>
</feature>
<dbReference type="Pfam" id="PF17959">
    <property type="entry name" value="EF-hand_14"/>
    <property type="match status" value="1"/>
</dbReference>
<protein>
    <recommendedName>
        <fullName evidence="3 8">Glutaminase</fullName>
        <ecNumber evidence="3 8">3.5.1.2</ecNumber>
    </recommendedName>
</protein>
<dbReference type="SUPFAM" id="SSF56601">
    <property type="entry name" value="beta-lactamase/transpeptidase-like"/>
    <property type="match status" value="1"/>
</dbReference>
<feature type="binding site" evidence="8">
    <location>
        <position position="384"/>
    </location>
    <ligand>
        <name>substrate</name>
    </ligand>
</feature>
<feature type="repeat" description="ANK" evidence="9">
    <location>
        <begin position="503"/>
        <end position="535"/>
    </location>
</feature>
<evidence type="ECO:0000313" key="12">
    <source>
        <dbReference type="Proteomes" id="UP000192472"/>
    </source>
</evidence>
<comment type="catalytic activity">
    <reaction evidence="7 8">
        <text>L-glutamine + H2O = L-glutamate + NH4(+)</text>
        <dbReference type="Rhea" id="RHEA:15889"/>
        <dbReference type="ChEBI" id="CHEBI:15377"/>
        <dbReference type="ChEBI" id="CHEBI:28938"/>
        <dbReference type="ChEBI" id="CHEBI:29985"/>
        <dbReference type="ChEBI" id="CHEBI:58359"/>
        <dbReference type="EC" id="3.5.1.2"/>
    </reaction>
</comment>
<feature type="binding site" evidence="8">
    <location>
        <position position="306"/>
    </location>
    <ligand>
        <name>substrate</name>
    </ligand>
</feature>
<evidence type="ECO:0000256" key="6">
    <source>
        <dbReference type="ARBA" id="ARBA00023043"/>
    </source>
</evidence>
<feature type="binding site" evidence="8">
    <location>
        <position position="253"/>
    </location>
    <ligand>
        <name>substrate</name>
    </ligand>
</feature>
<dbReference type="Pfam" id="PF04960">
    <property type="entry name" value="Glutaminase"/>
    <property type="match status" value="1"/>
</dbReference>
<dbReference type="GO" id="GO:0006543">
    <property type="term" value="P:L-glutamine catabolic process"/>
    <property type="evidence" value="ECO:0007669"/>
    <property type="project" value="TreeGrafter"/>
</dbReference>
<dbReference type="PANTHER" id="PTHR12544:SF29">
    <property type="entry name" value="GLUTAMINASE"/>
    <property type="match status" value="1"/>
</dbReference>
<evidence type="ECO:0000256" key="7">
    <source>
        <dbReference type="ARBA" id="ARBA00049534"/>
    </source>
</evidence>
<evidence type="ECO:0000256" key="8">
    <source>
        <dbReference type="HAMAP-Rule" id="MF_00313"/>
    </source>
</evidence>
<dbReference type="NCBIfam" id="TIGR03814">
    <property type="entry name" value="Gln_ase"/>
    <property type="match status" value="1"/>
</dbReference>
<dbReference type="AlphaFoldDB" id="A0A1W2G7X2"/>
<evidence type="ECO:0000256" key="1">
    <source>
        <dbReference type="ARBA" id="ARBA00011076"/>
    </source>
</evidence>
<dbReference type="Gene3D" id="3.40.710.10">
    <property type="entry name" value="DD-peptidase/beta-lactamase superfamily"/>
    <property type="match status" value="1"/>
</dbReference>
<dbReference type="Proteomes" id="UP000192472">
    <property type="component" value="Unassembled WGS sequence"/>
</dbReference>
<gene>
    <name evidence="8" type="primary">glsA</name>
    <name evidence="11" type="ORF">SAMN04488029_1131</name>
</gene>
<comment type="similarity">
    <text evidence="1 8">Belongs to the glutaminase family.</text>
</comment>
<dbReference type="InterPro" id="IPR012338">
    <property type="entry name" value="Beta-lactam/transpept-like"/>
</dbReference>
<dbReference type="InterPro" id="IPR041541">
    <property type="entry name" value="Glutaminase_EF-hand"/>
</dbReference>
<organism evidence="11 12">
    <name type="scientific">Reichenbachiella faecimaris</name>
    <dbReference type="NCBI Taxonomy" id="692418"/>
    <lineage>
        <taxon>Bacteria</taxon>
        <taxon>Pseudomonadati</taxon>
        <taxon>Bacteroidota</taxon>
        <taxon>Cytophagia</taxon>
        <taxon>Cytophagales</taxon>
        <taxon>Reichenbachiellaceae</taxon>
        <taxon>Reichenbachiella</taxon>
    </lineage>
</organism>
<evidence type="ECO:0000256" key="5">
    <source>
        <dbReference type="ARBA" id="ARBA00022801"/>
    </source>
</evidence>
<keyword evidence="6 9" id="KW-0040">ANK repeat</keyword>
<evidence type="ECO:0000313" key="11">
    <source>
        <dbReference type="EMBL" id="SMD32780.1"/>
    </source>
</evidence>
<dbReference type="GO" id="GO:0006537">
    <property type="term" value="P:glutamate biosynthetic process"/>
    <property type="evidence" value="ECO:0007669"/>
    <property type="project" value="TreeGrafter"/>
</dbReference>
<dbReference type="EMBL" id="FWYF01000001">
    <property type="protein sequence ID" value="SMD32780.1"/>
    <property type="molecule type" value="Genomic_DNA"/>
</dbReference>
<dbReference type="InterPro" id="IPR011992">
    <property type="entry name" value="EF-hand-dom_pair"/>
</dbReference>
<accession>A0A1W2G7X2</accession>
<evidence type="ECO:0000256" key="3">
    <source>
        <dbReference type="ARBA" id="ARBA00012918"/>
    </source>
</evidence>
<dbReference type="SUPFAM" id="SSF48403">
    <property type="entry name" value="Ankyrin repeat"/>
    <property type="match status" value="1"/>
</dbReference>
<dbReference type="InterPro" id="IPR036770">
    <property type="entry name" value="Ankyrin_rpt-contain_sf"/>
</dbReference>
<dbReference type="PANTHER" id="PTHR12544">
    <property type="entry name" value="GLUTAMINASE"/>
    <property type="match status" value="1"/>
</dbReference>
<dbReference type="STRING" id="692418.SAMN04488029_1131"/>
<keyword evidence="8" id="KW-0007">Acetylation</keyword>
<evidence type="ECO:0000256" key="9">
    <source>
        <dbReference type="PROSITE-ProRule" id="PRU00023"/>
    </source>
</evidence>
<dbReference type="SMART" id="SM00248">
    <property type="entry name" value="ANK"/>
    <property type="match status" value="1"/>
</dbReference>
<reference evidence="11 12" key="1">
    <citation type="submission" date="2017-04" db="EMBL/GenBank/DDBJ databases">
        <authorList>
            <person name="Afonso C.L."/>
            <person name="Miller P.J."/>
            <person name="Scott M.A."/>
            <person name="Spackman E."/>
            <person name="Goraichik I."/>
            <person name="Dimitrov K.M."/>
            <person name="Suarez D.L."/>
            <person name="Swayne D.E."/>
        </authorList>
    </citation>
    <scope>NUCLEOTIDE SEQUENCE [LARGE SCALE GENOMIC DNA]</scope>
    <source>
        <strain evidence="11 12">DSM 26133</strain>
    </source>
</reference>
<keyword evidence="5 8" id="KW-0378">Hydrolase</keyword>
<dbReference type="Gene3D" id="1.10.238.210">
    <property type="match status" value="1"/>
</dbReference>
<dbReference type="EC" id="3.5.1.2" evidence="3 8"/>
<dbReference type="FunFam" id="3.40.710.10:FF:000008">
    <property type="entry name" value="Glutaminase, isoform E"/>
    <property type="match status" value="1"/>
</dbReference>
<name>A0A1W2G7X2_REIFA</name>
<dbReference type="PROSITE" id="PS50297">
    <property type="entry name" value="ANK_REP_REGION"/>
    <property type="match status" value="1"/>
</dbReference>
<feature type="binding site" evidence="8">
    <location>
        <position position="204"/>
    </location>
    <ligand>
        <name>substrate</name>
    </ligand>
</feature>
<comment type="subunit">
    <text evidence="2 8">Homotetramer.</text>
</comment>
<feature type="binding site" evidence="8">
    <location>
        <position position="332"/>
    </location>
    <ligand>
        <name>substrate</name>
    </ligand>
</feature>
<keyword evidence="4" id="KW-0677">Repeat</keyword>
<keyword evidence="12" id="KW-1185">Reference proteome</keyword>
<dbReference type="Gene3D" id="1.25.40.20">
    <property type="entry name" value="Ankyrin repeat-containing domain"/>
    <property type="match status" value="1"/>
</dbReference>
<dbReference type="InterPro" id="IPR002110">
    <property type="entry name" value="Ankyrin_rpt"/>
</dbReference>
<dbReference type="GO" id="GO:0004359">
    <property type="term" value="F:glutaminase activity"/>
    <property type="evidence" value="ECO:0007669"/>
    <property type="project" value="UniProtKB-UniRule"/>
</dbReference>
<feature type="domain" description="Glutaminase EF-hand" evidence="10">
    <location>
        <begin position="59"/>
        <end position="140"/>
    </location>
</feature>
<dbReference type="Pfam" id="PF12796">
    <property type="entry name" value="Ank_2"/>
    <property type="match status" value="1"/>
</dbReference>
<evidence type="ECO:0000256" key="2">
    <source>
        <dbReference type="ARBA" id="ARBA00011881"/>
    </source>
</evidence>
<sequence length="575" mass="63998">MSLSSYSENIEYGSRRGYGLDEGLINQLSGGNENYPLLSLFKTKSIAMITTTQIINNEADSLFNILDQGKKKSIEHDKFLDQLARTGILSDDPRIKELLNDFKLHKNGKGITGISQTEFNEILKQNALVKKSLTENAVIPDFESFCEQIRTIYLKTLKNKSGKVADYIPQLARVNPDQFAISVCTVDGQRFSIGDSGVNYCLQSSCKPINYCLALEELGADVVHNHVGREPSGQSFNELALNSRGLPHNPMINAGAMMSCSLIDRKNNIADRFDKVSKTWKALCGGKDVSFNNSVYLSERQTADRNFALAYFMREKNAFPENTNLTETLEFYFQCCSIESNAYDLSVAAATLANAGTNPLTGDTIFQSSTVQNCLSLMLSCGMYDFSGEFAFKIGLPAKSGVSGALMLVIPNLMGISIWSPRLDEVGNSVRGVEFCERLVEHFSFHQYDSLTGHSAKVNPRKRENELIASKVMELIWSASHGDMDEIFRLEAEGVSPDVADYDGRTPLHLAACEGQMEVVKYLIKKKIHLTPKDRWGNTPLDDAKRFKNKEIEILLDKAIKAHKSRIAHTPILEN</sequence>
<dbReference type="HAMAP" id="MF_00313">
    <property type="entry name" value="Glutaminase"/>
    <property type="match status" value="1"/>
</dbReference>
<proteinExistence type="inferred from homology"/>
<evidence type="ECO:0000256" key="4">
    <source>
        <dbReference type="ARBA" id="ARBA00022737"/>
    </source>
</evidence>
<dbReference type="SUPFAM" id="SSF47473">
    <property type="entry name" value="EF-hand"/>
    <property type="match status" value="1"/>
</dbReference>
<dbReference type="InterPro" id="IPR015868">
    <property type="entry name" value="Glutaminase"/>
</dbReference>
<evidence type="ECO:0000259" key="10">
    <source>
        <dbReference type="Pfam" id="PF17959"/>
    </source>
</evidence>
<feature type="binding site" evidence="8">
    <location>
        <position position="402"/>
    </location>
    <ligand>
        <name>substrate</name>
    </ligand>
</feature>
<dbReference type="RefSeq" id="WP_176214681.1">
    <property type="nucleotide sequence ID" value="NZ_FWYF01000001.1"/>
</dbReference>